<dbReference type="NCBIfam" id="TIGR01784">
    <property type="entry name" value="T_den_put_tspse"/>
    <property type="match status" value="1"/>
</dbReference>
<evidence type="ECO:0000313" key="1">
    <source>
        <dbReference type="EMBL" id="BED92049.1"/>
    </source>
</evidence>
<dbReference type="EMBL" id="AP027924">
    <property type="protein sequence ID" value="BED92049.1"/>
    <property type="molecule type" value="Genomic_DNA"/>
</dbReference>
<reference evidence="1" key="1">
    <citation type="journal article" date="2023" name="ISME J.">
        <title>Emergence of putative energy parasites within Clostridia revealed by genome analysis of a novel endosymbiotic clade.</title>
        <authorList>
            <person name="Takahashi K."/>
            <person name="Kuwahara H."/>
            <person name="Horikawa Y."/>
            <person name="Izawa K."/>
            <person name="Kato D."/>
            <person name="Inagaki T."/>
            <person name="Yuki M."/>
            <person name="Ohkuma M."/>
            <person name="Hongoh Y."/>
        </authorList>
    </citation>
    <scope>NUCLEOTIDE SEQUENCE</scope>
    <source>
        <strain evidence="1">CfP3-15</strain>
    </source>
</reference>
<dbReference type="AlphaFoldDB" id="A0AA48I4P3"/>
<gene>
    <name evidence="1" type="ORF">CfP315_0622</name>
</gene>
<name>A0AA48I4P3_9FIRM</name>
<accession>A0AA48I4P3</accession>
<organism evidence="1">
    <name type="scientific">Candidatus Improbicoccus pseudotrichonymphae</name>
    <dbReference type="NCBI Taxonomy" id="3033792"/>
    <lineage>
        <taxon>Bacteria</taxon>
        <taxon>Bacillati</taxon>
        <taxon>Bacillota</taxon>
        <taxon>Clostridia</taxon>
        <taxon>Candidatus Improbicoccus</taxon>
    </lineage>
</organism>
<dbReference type="PANTHER" id="PTHR41317:SF1">
    <property type="entry name" value="PD-(D_E)XK NUCLEASE FAMILY TRANSPOSASE"/>
    <property type="match status" value="1"/>
</dbReference>
<dbReference type="KEGG" id="ips:CfP315_0622"/>
<dbReference type="Proteomes" id="UP001337580">
    <property type="component" value="Chromosome"/>
</dbReference>
<protein>
    <submittedName>
        <fullName evidence="1">Rpn family recombination-promoting nuclease/putative transposase</fullName>
    </submittedName>
</protein>
<sequence length="317" mass="36683">MSKKLDKIYMRNDLMFKRVLGDDRTKDTILRSFLKAALKLTDEDLIKIELIENENEDEIEDDLSEITIGDPASKVDKARIKVTTNKKEKYQKEFDKLGIVDIKCTTKTGKIIIIELQVEEDITMRERVLYSNAKRLVDQLNMGDPYSNLKQVISIVISIDHVIINECKGYKYCFKMIDEEHNIKLNDLMKILFLEFKRITEDLKTTDKDLITWLKFIGSKDEEEMKMLASTNSAVAEAFDLYKKLNADQKFRMRATDVELAKRKQISRIADAEARGRAEMAIQKSVEIAKNAIQDGFTPIQISRITGLSIQQIEELR</sequence>
<dbReference type="PANTHER" id="PTHR41317">
    <property type="entry name" value="PD-(D_E)XK NUCLEASE FAMILY TRANSPOSASE"/>
    <property type="match status" value="1"/>
</dbReference>
<dbReference type="InterPro" id="IPR010106">
    <property type="entry name" value="RpnA"/>
</dbReference>
<dbReference type="Pfam" id="PF12784">
    <property type="entry name" value="PDDEXK_2"/>
    <property type="match status" value="1"/>
</dbReference>
<proteinExistence type="predicted"/>